<evidence type="ECO:0000313" key="23">
    <source>
        <dbReference type="EMBL" id="SHH96002.1"/>
    </source>
</evidence>
<keyword evidence="24" id="KW-1185">Reference proteome</keyword>
<keyword evidence="9" id="KW-0677">Repeat</keyword>
<evidence type="ECO:0000256" key="13">
    <source>
        <dbReference type="ARBA" id="ARBA00022842"/>
    </source>
</evidence>
<reference evidence="23 24" key="1">
    <citation type="submission" date="2016-11" db="EMBL/GenBank/DDBJ databases">
        <authorList>
            <person name="Jaros S."/>
            <person name="Januszkiewicz K."/>
            <person name="Wedrychowicz H."/>
        </authorList>
    </citation>
    <scope>NUCLEOTIDE SEQUENCE [LARGE SCALE GENOMIC DNA]</scope>
    <source>
        <strain evidence="23 24">DSM 9705</strain>
    </source>
</reference>
<evidence type="ECO:0000256" key="11">
    <source>
        <dbReference type="ARBA" id="ARBA00022796"/>
    </source>
</evidence>
<dbReference type="InterPro" id="IPR027256">
    <property type="entry name" value="P-typ_ATPase_IB"/>
</dbReference>
<dbReference type="Gene3D" id="3.40.50.1000">
    <property type="entry name" value="HAD superfamily/HAD-like"/>
    <property type="match status" value="1"/>
</dbReference>
<dbReference type="SUPFAM" id="SSF81665">
    <property type="entry name" value="Calcium ATPase, transmembrane domain M"/>
    <property type="match status" value="1"/>
</dbReference>
<comment type="similarity">
    <text evidence="2 21">Belongs to the cation transport ATPase (P-type) (TC 3.A.3) family. Type IB subfamily.</text>
</comment>
<dbReference type="NCBIfam" id="TIGR00003">
    <property type="entry name" value="copper ion binding protein"/>
    <property type="match status" value="2"/>
</dbReference>
<dbReference type="GO" id="GO:0005524">
    <property type="term" value="F:ATP binding"/>
    <property type="evidence" value="ECO:0007669"/>
    <property type="project" value="UniProtKB-UniRule"/>
</dbReference>
<dbReference type="Proteomes" id="UP000184139">
    <property type="component" value="Unassembled WGS sequence"/>
</dbReference>
<dbReference type="InterPro" id="IPR023299">
    <property type="entry name" value="ATPase_P-typ_cyto_dom_N"/>
</dbReference>
<evidence type="ECO:0000256" key="6">
    <source>
        <dbReference type="ARBA" id="ARBA00022553"/>
    </source>
</evidence>
<dbReference type="GO" id="GO:0016887">
    <property type="term" value="F:ATP hydrolysis activity"/>
    <property type="evidence" value="ECO:0007669"/>
    <property type="project" value="InterPro"/>
</dbReference>
<dbReference type="InterPro" id="IPR036163">
    <property type="entry name" value="HMA_dom_sf"/>
</dbReference>
<dbReference type="NCBIfam" id="TIGR01525">
    <property type="entry name" value="ATPase-IB_hvy"/>
    <property type="match status" value="1"/>
</dbReference>
<dbReference type="RefSeq" id="WP_073377138.1">
    <property type="nucleotide sequence ID" value="NZ_FQXS01000018.1"/>
</dbReference>
<keyword evidence="4" id="KW-0813">Transport</keyword>
<keyword evidence="6" id="KW-0597">Phosphoprotein</keyword>
<keyword evidence="5 21" id="KW-1003">Cell membrane</keyword>
<dbReference type="AlphaFoldDB" id="A0A1M5X8M8"/>
<dbReference type="CDD" id="cd00371">
    <property type="entry name" value="HMA"/>
    <property type="match status" value="2"/>
</dbReference>
<dbReference type="Gene3D" id="3.30.70.100">
    <property type="match status" value="2"/>
</dbReference>
<dbReference type="InterPro" id="IPR008250">
    <property type="entry name" value="ATPase_P-typ_transduc_dom_A_sf"/>
</dbReference>
<dbReference type="InterPro" id="IPR006121">
    <property type="entry name" value="HMA_dom"/>
</dbReference>
<evidence type="ECO:0000256" key="7">
    <source>
        <dbReference type="ARBA" id="ARBA00022692"/>
    </source>
</evidence>
<feature type="transmembrane region" description="Helical" evidence="21">
    <location>
        <begin position="426"/>
        <end position="447"/>
    </location>
</feature>
<comment type="subcellular location">
    <subcellularLocation>
        <location evidence="1">Cell membrane</location>
        <topology evidence="1">Multi-pass membrane protein</topology>
    </subcellularLocation>
</comment>
<dbReference type="SFLD" id="SFLDF00027">
    <property type="entry name" value="p-type_atpase"/>
    <property type="match status" value="1"/>
</dbReference>
<dbReference type="SUPFAM" id="SSF56784">
    <property type="entry name" value="HAD-like"/>
    <property type="match status" value="1"/>
</dbReference>
<dbReference type="InterPro" id="IPR036412">
    <property type="entry name" value="HAD-like_sf"/>
</dbReference>
<dbReference type="GO" id="GO:0055070">
    <property type="term" value="P:copper ion homeostasis"/>
    <property type="evidence" value="ECO:0007669"/>
    <property type="project" value="TreeGrafter"/>
</dbReference>
<evidence type="ECO:0000256" key="19">
    <source>
        <dbReference type="ARBA" id="ARBA00033239"/>
    </source>
</evidence>
<dbReference type="PRINTS" id="PR00942">
    <property type="entry name" value="CUATPASEI"/>
</dbReference>
<dbReference type="Pfam" id="PF00702">
    <property type="entry name" value="Hydrolase"/>
    <property type="match status" value="1"/>
</dbReference>
<keyword evidence="12 21" id="KW-0067">ATP-binding</keyword>
<dbReference type="InterPro" id="IPR023298">
    <property type="entry name" value="ATPase_P-typ_TM_dom_sf"/>
</dbReference>
<feature type="transmembrane region" description="Helical" evidence="21">
    <location>
        <begin position="242"/>
        <end position="262"/>
    </location>
</feature>
<keyword evidence="7 21" id="KW-0812">Transmembrane</keyword>
<evidence type="ECO:0000256" key="20">
    <source>
        <dbReference type="ARBA" id="ARBA00049289"/>
    </source>
</evidence>
<dbReference type="SUPFAM" id="SSF81653">
    <property type="entry name" value="Calcium ATPase, transduction domain A"/>
    <property type="match status" value="1"/>
</dbReference>
<feature type="domain" description="HMA" evidence="22">
    <location>
        <begin position="4"/>
        <end position="70"/>
    </location>
</feature>
<keyword evidence="17" id="KW-0406">Ion transport</keyword>
<dbReference type="PRINTS" id="PR00943">
    <property type="entry name" value="CUATPASE"/>
</dbReference>
<dbReference type="PANTHER" id="PTHR43520">
    <property type="entry name" value="ATP7, ISOFORM B"/>
    <property type="match status" value="1"/>
</dbReference>
<dbReference type="EC" id="7.2.2.8" evidence="3"/>
<gene>
    <name evidence="23" type="ORF">SAMN02745124_02843</name>
</gene>
<dbReference type="InterPro" id="IPR018303">
    <property type="entry name" value="ATPase_P-typ_P_site"/>
</dbReference>
<dbReference type="GO" id="GO:0043682">
    <property type="term" value="F:P-type divalent copper transporter activity"/>
    <property type="evidence" value="ECO:0007669"/>
    <property type="project" value="TreeGrafter"/>
</dbReference>
<feature type="transmembrane region" description="Helical" evidence="21">
    <location>
        <begin position="459"/>
        <end position="476"/>
    </location>
</feature>
<dbReference type="InterPro" id="IPR023214">
    <property type="entry name" value="HAD_sf"/>
</dbReference>
<dbReference type="InterPro" id="IPR044492">
    <property type="entry name" value="P_typ_ATPase_HD_dom"/>
</dbReference>
<evidence type="ECO:0000256" key="15">
    <source>
        <dbReference type="ARBA" id="ARBA00022989"/>
    </source>
</evidence>
<dbReference type="FunFam" id="3.40.50.1000:FF:000144">
    <property type="entry name" value="copper-transporting ATPase 1 isoform X2"/>
    <property type="match status" value="1"/>
</dbReference>
<dbReference type="GO" id="GO:0140581">
    <property type="term" value="F:P-type monovalent copper transporter activity"/>
    <property type="evidence" value="ECO:0007669"/>
    <property type="project" value="UniProtKB-EC"/>
</dbReference>
<dbReference type="GO" id="GO:0060003">
    <property type="term" value="P:copper ion export"/>
    <property type="evidence" value="ECO:0007669"/>
    <property type="project" value="UniProtKB-ARBA"/>
</dbReference>
<name>A0A1M5X8M8_9BACT</name>
<dbReference type="SUPFAM" id="SSF55008">
    <property type="entry name" value="HMA, heavy metal-associated domain"/>
    <property type="match status" value="2"/>
</dbReference>
<dbReference type="GO" id="GO:0005886">
    <property type="term" value="C:plasma membrane"/>
    <property type="evidence" value="ECO:0007669"/>
    <property type="project" value="UniProtKB-SubCell"/>
</dbReference>
<dbReference type="PANTHER" id="PTHR43520:SF8">
    <property type="entry name" value="P-TYPE CU(+) TRANSPORTER"/>
    <property type="match status" value="1"/>
</dbReference>
<proteinExistence type="inferred from homology"/>
<evidence type="ECO:0000256" key="4">
    <source>
        <dbReference type="ARBA" id="ARBA00022448"/>
    </source>
</evidence>
<keyword evidence="13" id="KW-0460">Magnesium</keyword>
<keyword evidence="14" id="KW-1278">Translocase</keyword>
<protein>
    <recommendedName>
        <fullName evidence="3">P-type Cu(+) transporter</fullName>
        <ecNumber evidence="3">7.2.2.8</ecNumber>
    </recommendedName>
    <alternativeName>
        <fullName evidence="19">Cu(+)-exporting ATPase</fullName>
    </alternativeName>
</protein>
<evidence type="ECO:0000256" key="18">
    <source>
        <dbReference type="ARBA" id="ARBA00023136"/>
    </source>
</evidence>
<feature type="domain" description="HMA" evidence="22">
    <location>
        <begin position="77"/>
        <end position="143"/>
    </location>
</feature>
<dbReference type="SFLD" id="SFLDG00002">
    <property type="entry name" value="C1.7:_P-type_atpase_like"/>
    <property type="match status" value="1"/>
</dbReference>
<dbReference type="PROSITE" id="PS50846">
    <property type="entry name" value="HMA_2"/>
    <property type="match status" value="2"/>
</dbReference>
<evidence type="ECO:0000256" key="3">
    <source>
        <dbReference type="ARBA" id="ARBA00012517"/>
    </source>
</evidence>
<dbReference type="InterPro" id="IPR059000">
    <property type="entry name" value="ATPase_P-type_domA"/>
</dbReference>
<dbReference type="EMBL" id="FQXS01000018">
    <property type="protein sequence ID" value="SHH96002.1"/>
    <property type="molecule type" value="Genomic_DNA"/>
</dbReference>
<dbReference type="PRINTS" id="PR00119">
    <property type="entry name" value="CATATPASE"/>
</dbReference>
<evidence type="ECO:0000256" key="12">
    <source>
        <dbReference type="ARBA" id="ARBA00022840"/>
    </source>
</evidence>
<dbReference type="GO" id="GO:0005507">
    <property type="term" value="F:copper ion binding"/>
    <property type="evidence" value="ECO:0007669"/>
    <property type="project" value="InterPro"/>
</dbReference>
<evidence type="ECO:0000256" key="1">
    <source>
        <dbReference type="ARBA" id="ARBA00004651"/>
    </source>
</evidence>
<dbReference type="Pfam" id="PF00122">
    <property type="entry name" value="E1-E2_ATPase"/>
    <property type="match status" value="1"/>
</dbReference>
<feature type="transmembrane region" description="Helical" evidence="21">
    <location>
        <begin position="170"/>
        <end position="191"/>
    </location>
</feature>
<dbReference type="Gene3D" id="3.40.1110.10">
    <property type="entry name" value="Calcium-transporting ATPase, cytoplasmic domain N"/>
    <property type="match status" value="1"/>
</dbReference>
<comment type="catalytic activity">
    <reaction evidence="20">
        <text>Cu(+)(in) + ATP + H2O = Cu(+)(out) + ADP + phosphate + H(+)</text>
        <dbReference type="Rhea" id="RHEA:25792"/>
        <dbReference type="ChEBI" id="CHEBI:15377"/>
        <dbReference type="ChEBI" id="CHEBI:15378"/>
        <dbReference type="ChEBI" id="CHEBI:30616"/>
        <dbReference type="ChEBI" id="CHEBI:43474"/>
        <dbReference type="ChEBI" id="CHEBI:49552"/>
        <dbReference type="ChEBI" id="CHEBI:456216"/>
        <dbReference type="EC" id="7.2.2.8"/>
    </reaction>
</comment>
<evidence type="ECO:0000256" key="2">
    <source>
        <dbReference type="ARBA" id="ARBA00006024"/>
    </source>
</evidence>
<sequence length="824" mass="87436">MARVEKMFSVGGMHCASCSSRIEKVLSQLDGVDSAQVNLATEELRLSFDPQQVGVDEVVERVAGLGFSLQEQSTGEKTVGFAISGMHCASCSARIEKVLRALDGVAEAEVSLADERAQVSYDGRLVSVRQLRETIEKLGFQATRSEGGGDEYSRRRQEAEERLQAMKKRLVVSLVFAGLLFVVSMGEMFGLPLPGVIDPHRQPLAFAVLQLLLVSPVMVLGRNFFLDGLPALWRRAPNMDSLIAVGTGAAFVYSTWGVAEIALGIDVQERVMDLYFESAGVIIALVSLGKFLETRSKLHTSDAISKLLQLTPETATLLDGDEQRTIGVDEIGVGDRLLIRPGERVPVDGLVESGAGSIDESMLTGESLPVDKTEGDKVFGGTLNQTGALRVRTLSTGEDTVLARIIKTVQQAQGSKAPIASLADRISLYFVPIVMAIAIASGLAWYFLGGADFSLSLRFFIAVMVIACPCALGLATPTSIMVGTGRGAQLGVLIKNGEALQTAEQVKTIVFDKTGTLTHGRPEVSDFSVIGDGFNDEQVLYLVGSLEQESEHPLAEALVRYAREHQSRFEQAEAFRPLAGSGVSGTVAGRRVLVGNSRILEQHGITVPEEVRDDDSLSAAGKTVLFIGVDGGCVGMVAIADKLKEDVPAAVATLRRLGILVVMLTGDHPLTARAIAAQAGIDEVIAGVLPDEKQQKIEELQRAGTAVAMVGDGINDAPALAQADVGIVMGSGTDIAIESGDIVLMKSSLGGVITALSLSRAVMKNIRQNLFWAFAYNVVGIPVAAGLLYLFGGPTLNPMLAGAAMALSSVSVVSNALRLRFFRG</sequence>
<keyword evidence="18 21" id="KW-0472">Membrane</keyword>
<dbReference type="NCBIfam" id="TIGR01511">
    <property type="entry name" value="ATPase-IB1_Cu"/>
    <property type="match status" value="1"/>
</dbReference>
<dbReference type="InterPro" id="IPR006122">
    <property type="entry name" value="HMA_Cu_ion-bd"/>
</dbReference>
<keyword evidence="16" id="KW-0186">Copper</keyword>
<evidence type="ECO:0000256" key="8">
    <source>
        <dbReference type="ARBA" id="ARBA00022723"/>
    </source>
</evidence>
<evidence type="ECO:0000259" key="22">
    <source>
        <dbReference type="PROSITE" id="PS50846"/>
    </source>
</evidence>
<evidence type="ECO:0000256" key="9">
    <source>
        <dbReference type="ARBA" id="ARBA00022737"/>
    </source>
</evidence>
<feature type="transmembrane region" description="Helical" evidence="21">
    <location>
        <begin position="203"/>
        <end position="221"/>
    </location>
</feature>
<accession>A0A1M5X8M8</accession>
<keyword evidence="15 21" id="KW-1133">Transmembrane helix</keyword>
<dbReference type="Pfam" id="PF00403">
    <property type="entry name" value="HMA"/>
    <property type="match status" value="2"/>
</dbReference>
<dbReference type="InterPro" id="IPR001757">
    <property type="entry name" value="P_typ_ATPase"/>
</dbReference>
<dbReference type="PROSITE" id="PS00154">
    <property type="entry name" value="ATPASE_E1_E2"/>
    <property type="match status" value="1"/>
</dbReference>
<dbReference type="PROSITE" id="PS01047">
    <property type="entry name" value="HMA_1"/>
    <property type="match status" value="2"/>
</dbReference>
<evidence type="ECO:0000313" key="24">
    <source>
        <dbReference type="Proteomes" id="UP000184139"/>
    </source>
</evidence>
<keyword evidence="8 21" id="KW-0479">Metal-binding</keyword>
<dbReference type="NCBIfam" id="TIGR01494">
    <property type="entry name" value="ATPase_P-type"/>
    <property type="match status" value="1"/>
</dbReference>
<dbReference type="STRING" id="1121409.SAMN02745124_02843"/>
<feature type="transmembrane region" description="Helical" evidence="21">
    <location>
        <begin position="274"/>
        <end position="292"/>
    </location>
</feature>
<feature type="transmembrane region" description="Helical" evidence="21">
    <location>
        <begin position="798"/>
        <end position="817"/>
    </location>
</feature>
<evidence type="ECO:0000256" key="16">
    <source>
        <dbReference type="ARBA" id="ARBA00023008"/>
    </source>
</evidence>
<keyword evidence="10 21" id="KW-0547">Nucleotide-binding</keyword>
<evidence type="ECO:0000256" key="10">
    <source>
        <dbReference type="ARBA" id="ARBA00022741"/>
    </source>
</evidence>
<dbReference type="FunFam" id="3.30.70.100:FF:000005">
    <property type="entry name" value="Copper-exporting P-type ATPase A"/>
    <property type="match status" value="2"/>
</dbReference>
<evidence type="ECO:0000256" key="5">
    <source>
        <dbReference type="ARBA" id="ARBA00022475"/>
    </source>
</evidence>
<organism evidence="23 24">
    <name type="scientific">Desulfofustis glycolicus DSM 9705</name>
    <dbReference type="NCBI Taxonomy" id="1121409"/>
    <lineage>
        <taxon>Bacteria</taxon>
        <taxon>Pseudomonadati</taxon>
        <taxon>Thermodesulfobacteriota</taxon>
        <taxon>Desulfobulbia</taxon>
        <taxon>Desulfobulbales</taxon>
        <taxon>Desulfocapsaceae</taxon>
        <taxon>Desulfofustis</taxon>
    </lineage>
</organism>
<dbReference type="FunFam" id="2.70.150.10:FF:000020">
    <property type="entry name" value="Copper-exporting P-type ATPase A"/>
    <property type="match status" value="1"/>
</dbReference>
<evidence type="ECO:0000256" key="14">
    <source>
        <dbReference type="ARBA" id="ARBA00022967"/>
    </source>
</evidence>
<dbReference type="CDD" id="cd02094">
    <property type="entry name" value="P-type_ATPase_Cu-like"/>
    <property type="match status" value="1"/>
</dbReference>
<keyword evidence="11" id="KW-0187">Copper transport</keyword>
<dbReference type="SFLD" id="SFLDS00003">
    <property type="entry name" value="Haloacid_Dehalogenase"/>
    <property type="match status" value="1"/>
</dbReference>
<evidence type="ECO:0000256" key="17">
    <source>
        <dbReference type="ARBA" id="ARBA00023065"/>
    </source>
</evidence>
<dbReference type="Gene3D" id="2.70.150.10">
    <property type="entry name" value="Calcium-transporting ATPase, cytoplasmic transduction domain A"/>
    <property type="match status" value="1"/>
</dbReference>
<dbReference type="InterPro" id="IPR017969">
    <property type="entry name" value="Heavy-metal-associated_CS"/>
</dbReference>
<evidence type="ECO:0000256" key="21">
    <source>
        <dbReference type="RuleBase" id="RU362081"/>
    </source>
</evidence>
<feature type="transmembrane region" description="Helical" evidence="21">
    <location>
        <begin position="770"/>
        <end position="792"/>
    </location>
</feature>